<proteinExistence type="predicted"/>
<accession>W0FHZ3</accession>
<reference evidence="3" key="1">
    <citation type="journal article" date="2013" name="PLoS ONE">
        <title>Metagenomic insights into the carbohydrate-active enzymes carried by the microorganisms adhering to solid digesta in the rumen of cows.</title>
        <authorList>
            <person name="Wang L."/>
            <person name="Hatem A."/>
            <person name="Catalyurek U.V."/>
            <person name="Morrison M."/>
            <person name="Yu Z."/>
        </authorList>
    </citation>
    <scope>NUCLEOTIDE SEQUENCE</scope>
</reference>
<evidence type="ECO:0008006" key="4">
    <source>
        <dbReference type="Google" id="ProtNLM"/>
    </source>
</evidence>
<protein>
    <recommendedName>
        <fullName evidence="4">FHA domain-containing protein</fullName>
    </recommendedName>
</protein>
<keyword evidence="2" id="KW-0472">Membrane</keyword>
<dbReference type="EMBL" id="KC246792">
    <property type="protein sequence ID" value="AHF24376.1"/>
    <property type="molecule type" value="Genomic_DNA"/>
</dbReference>
<name>W0FHZ3_9BACT</name>
<dbReference type="InterPro" id="IPR008984">
    <property type="entry name" value="SMAD_FHA_dom_sf"/>
</dbReference>
<keyword evidence="2" id="KW-0812">Transmembrane</keyword>
<dbReference type="AlphaFoldDB" id="W0FHZ3"/>
<evidence type="ECO:0000313" key="3">
    <source>
        <dbReference type="EMBL" id="AHF24376.1"/>
    </source>
</evidence>
<evidence type="ECO:0000256" key="2">
    <source>
        <dbReference type="SAM" id="Phobius"/>
    </source>
</evidence>
<evidence type="ECO:0000256" key="1">
    <source>
        <dbReference type="SAM" id="MobiDB-lite"/>
    </source>
</evidence>
<dbReference type="CDD" id="cd00060">
    <property type="entry name" value="FHA"/>
    <property type="match status" value="1"/>
</dbReference>
<feature type="region of interest" description="Disordered" evidence="1">
    <location>
        <begin position="168"/>
        <end position="265"/>
    </location>
</feature>
<keyword evidence="2" id="KW-1133">Transmembrane helix</keyword>
<organism evidence="3">
    <name type="scientific">uncultured bacterium Contig29</name>
    <dbReference type="NCBI Taxonomy" id="1393550"/>
    <lineage>
        <taxon>Bacteria</taxon>
        <taxon>environmental samples</taxon>
    </lineage>
</organism>
<dbReference type="SUPFAM" id="SSF49879">
    <property type="entry name" value="SMAD/FHA domain"/>
    <property type="match status" value="1"/>
</dbReference>
<feature type="transmembrane region" description="Helical" evidence="2">
    <location>
        <begin position="12"/>
        <end position="32"/>
    </location>
</feature>
<sequence length="265" mass="28702">MSSELYEVVSLAARYLFSLLGVLIVLRAFLWLRSDHLEKRRRLRHLPDTGMIGELVVLDGAGYVQDGTCFPVPWEGILGFVRSCDVVVPCIGIRKRHLSFSFEPETGLFIHPFSGCEASVDGTVLNCRTSEKAAPMVHGSCLKVGPAVLRLRIFAGLDRNAGFGQEAPSGVLPSPGATPSAPVCPGQPASLPETVIPPEYSAPAPGYPGFPPYGQQVLPQNMMPPASEQYGDRPPAPGHIPVSGSSSAPVRRRRSDRWEEDDWSE</sequence>